<dbReference type="Gene3D" id="1.20.5.340">
    <property type="match status" value="1"/>
</dbReference>
<dbReference type="PROSITE" id="PS00658">
    <property type="entry name" value="FORK_HEAD_2"/>
    <property type="match status" value="1"/>
</dbReference>
<dbReference type="InterPro" id="IPR030456">
    <property type="entry name" value="TF_fork_head_CS_2"/>
</dbReference>
<dbReference type="PRINTS" id="PR00053">
    <property type="entry name" value="FORKHEAD"/>
</dbReference>
<feature type="compositionally biased region" description="Low complexity" evidence="11">
    <location>
        <begin position="405"/>
        <end position="422"/>
    </location>
</feature>
<evidence type="ECO:0000256" key="4">
    <source>
        <dbReference type="ARBA" id="ARBA00022771"/>
    </source>
</evidence>
<accession>A0A814WCX3</accession>
<keyword evidence="7 10" id="KW-0238">DNA-binding</keyword>
<keyword evidence="8" id="KW-0804">Transcription</keyword>
<feature type="region of interest" description="Disordered" evidence="11">
    <location>
        <begin position="397"/>
        <end position="422"/>
    </location>
</feature>
<keyword evidence="9 10" id="KW-0539">Nucleus</keyword>
<dbReference type="GO" id="GO:0000981">
    <property type="term" value="F:DNA-binding transcription factor activity, RNA polymerase II-specific"/>
    <property type="evidence" value="ECO:0007669"/>
    <property type="project" value="TreeGrafter"/>
</dbReference>
<dbReference type="Pfam" id="PF00250">
    <property type="entry name" value="Forkhead"/>
    <property type="match status" value="1"/>
</dbReference>
<dbReference type="Proteomes" id="UP000663864">
    <property type="component" value="Unassembled WGS sequence"/>
</dbReference>
<keyword evidence="6" id="KW-0805">Transcription regulation</keyword>
<keyword evidence="4" id="KW-0863">Zinc-finger</keyword>
<evidence type="ECO:0000256" key="7">
    <source>
        <dbReference type="ARBA" id="ARBA00023125"/>
    </source>
</evidence>
<dbReference type="SMART" id="SM00339">
    <property type="entry name" value="FH"/>
    <property type="match status" value="1"/>
</dbReference>
<feature type="compositionally biased region" description="Acidic residues" evidence="11">
    <location>
        <begin position="719"/>
        <end position="729"/>
    </location>
</feature>
<dbReference type="GO" id="GO:0000978">
    <property type="term" value="F:RNA polymerase II cis-regulatory region sequence-specific DNA binding"/>
    <property type="evidence" value="ECO:0007669"/>
    <property type="project" value="TreeGrafter"/>
</dbReference>
<keyword evidence="3" id="KW-0479">Metal-binding</keyword>
<comment type="subcellular location">
    <subcellularLocation>
        <location evidence="1 10">Nucleus</location>
    </subcellularLocation>
</comment>
<dbReference type="InterPro" id="IPR036388">
    <property type="entry name" value="WH-like_DNA-bd_sf"/>
</dbReference>
<feature type="region of interest" description="Disordered" evidence="11">
    <location>
        <begin position="654"/>
        <end position="678"/>
    </location>
</feature>
<evidence type="ECO:0000256" key="6">
    <source>
        <dbReference type="ARBA" id="ARBA00023015"/>
    </source>
</evidence>
<evidence type="ECO:0000256" key="5">
    <source>
        <dbReference type="ARBA" id="ARBA00022833"/>
    </source>
</evidence>
<gene>
    <name evidence="13" type="ORF">ZHD862_LOCUS22771</name>
</gene>
<dbReference type="PANTHER" id="PTHR45796:SF4">
    <property type="entry name" value="FORKHEAD BOX P, ISOFORM C"/>
    <property type="match status" value="1"/>
</dbReference>
<dbReference type="GO" id="GO:0008270">
    <property type="term" value="F:zinc ion binding"/>
    <property type="evidence" value="ECO:0007669"/>
    <property type="project" value="UniProtKB-KW"/>
</dbReference>
<feature type="DNA-binding region" description="Fork-head" evidence="10">
    <location>
        <begin position="570"/>
        <end position="644"/>
    </location>
</feature>
<feature type="compositionally biased region" description="Acidic residues" evidence="11">
    <location>
        <begin position="492"/>
        <end position="512"/>
    </location>
</feature>
<evidence type="ECO:0000256" key="9">
    <source>
        <dbReference type="ARBA" id="ARBA00023242"/>
    </source>
</evidence>
<evidence type="ECO:0000256" key="11">
    <source>
        <dbReference type="SAM" id="MobiDB-lite"/>
    </source>
</evidence>
<dbReference type="Gene3D" id="1.10.10.10">
    <property type="entry name" value="Winged helix-like DNA-binding domain superfamily/Winged helix DNA-binding domain"/>
    <property type="match status" value="1"/>
</dbReference>
<comment type="caution">
    <text evidence="13">The sequence shown here is derived from an EMBL/GenBank/DDBJ whole genome shotgun (WGS) entry which is preliminary data.</text>
</comment>
<evidence type="ECO:0000256" key="3">
    <source>
        <dbReference type="ARBA" id="ARBA00022723"/>
    </source>
</evidence>
<dbReference type="AlphaFoldDB" id="A0A814WCX3"/>
<dbReference type="InterPro" id="IPR032354">
    <property type="entry name" value="FOXP-CC"/>
</dbReference>
<dbReference type="GO" id="GO:0005634">
    <property type="term" value="C:nucleus"/>
    <property type="evidence" value="ECO:0007669"/>
    <property type="project" value="UniProtKB-SubCell"/>
</dbReference>
<dbReference type="PROSITE" id="PS50039">
    <property type="entry name" value="FORK_HEAD_3"/>
    <property type="match status" value="1"/>
</dbReference>
<feature type="domain" description="Fork-head" evidence="12">
    <location>
        <begin position="570"/>
        <end position="644"/>
    </location>
</feature>
<protein>
    <recommendedName>
        <fullName evidence="12">Fork-head domain-containing protein</fullName>
    </recommendedName>
</protein>
<dbReference type="InterPro" id="IPR036390">
    <property type="entry name" value="WH_DNA-bd_sf"/>
</dbReference>
<reference evidence="13" key="1">
    <citation type="submission" date="2021-02" db="EMBL/GenBank/DDBJ databases">
        <authorList>
            <person name="Nowell W R."/>
        </authorList>
    </citation>
    <scope>NUCLEOTIDE SEQUENCE</scope>
</reference>
<organism evidence="13 14">
    <name type="scientific">Rotaria sordida</name>
    <dbReference type="NCBI Taxonomy" id="392033"/>
    <lineage>
        <taxon>Eukaryota</taxon>
        <taxon>Metazoa</taxon>
        <taxon>Spiralia</taxon>
        <taxon>Gnathifera</taxon>
        <taxon>Rotifera</taxon>
        <taxon>Eurotatoria</taxon>
        <taxon>Bdelloidea</taxon>
        <taxon>Philodinida</taxon>
        <taxon>Philodinidae</taxon>
        <taxon>Rotaria</taxon>
    </lineage>
</organism>
<evidence type="ECO:0000313" key="14">
    <source>
        <dbReference type="Proteomes" id="UP000663864"/>
    </source>
</evidence>
<feature type="compositionally biased region" description="Polar residues" evidence="11">
    <location>
        <begin position="661"/>
        <end position="678"/>
    </location>
</feature>
<dbReference type="PANTHER" id="PTHR45796">
    <property type="entry name" value="FORKHEAD BOX P, ISOFORM C"/>
    <property type="match status" value="1"/>
</dbReference>
<name>A0A814WCX3_9BILA</name>
<keyword evidence="5" id="KW-0862">Zinc</keyword>
<dbReference type="InterPro" id="IPR050998">
    <property type="entry name" value="FOXP"/>
</dbReference>
<feature type="region of interest" description="Disordered" evidence="11">
    <location>
        <begin position="708"/>
        <end position="777"/>
    </location>
</feature>
<evidence type="ECO:0000313" key="13">
    <source>
        <dbReference type="EMBL" id="CAF1199682.1"/>
    </source>
</evidence>
<evidence type="ECO:0000256" key="10">
    <source>
        <dbReference type="PROSITE-ProRule" id="PRU00089"/>
    </source>
</evidence>
<sequence>MRVTTNRTSKLQTATRTKASTTTILNEQTGHLQNGTTIVSPTSSNNGTLRLIDSGDYLSTAVSPQQHQPVTTSTMLQYLQPSSNAIQNMLIQQILTSPEQQHHLQRLLVEKINQQLSEQIQLNLVQPTTTSQPTTTNSDIIKQIQNQLASQQLLLQQVSSKQQQQQQQQQQIPSLFSITNSNNTNQPTTATLQYLTTTPNNSSTSVYADSPSVISIATRPYHHQQQPTCVNITDLLTTGRTMSTGVNILGNNNNSTETRITMPTTTINRSSTLTNQQQQQDSLNPLYQRNYCRWPSCDTLCSSLIDFNRHLNDEHSLDDRSVAQARVQQHVVQQLESLLTREREILQAMMKHLHGGSINTNGATSSSSSNTTTTHIITQPTTRTLTTSTTPYHHTLATNARTTQLTSLSSPASSSSSINNTSSSTAALHHLPIVKLENAFLTSTGIVATTNSIDSYNRTTPHDLSSNTNATTSTILRASASSSPPPVHTVEEEVGDDTQDDDDDDDNMDDINGDISTQTGHNGNILPMINMNKHRLNRKSSKTMLALGGKKPGKGKELKNREYYMTHDVRPPFTYATLIRQAIIESPDNQLTLNEVYKWFEGQFLYFRKNAQTWKNAVRHNLSLHKCFMRVENIKGAVWTVDENEFCKRRLTRSTEKGNNHNESSSYGHNTSTRLSTGDDQALYSYPFGMEDDYKDFKGLLNPHELALSGGHSHGGNGDEVDDDEDDGDNSGSVNGNGGDHHDQSTDMNHSQYDQTDDDDGQNDMSLAHGDDEQVDE</sequence>
<dbReference type="Pfam" id="PF16159">
    <property type="entry name" value="FOXP-CC"/>
    <property type="match status" value="1"/>
</dbReference>
<evidence type="ECO:0000256" key="2">
    <source>
        <dbReference type="ARBA" id="ARBA00022491"/>
    </source>
</evidence>
<evidence type="ECO:0000256" key="8">
    <source>
        <dbReference type="ARBA" id="ARBA00023163"/>
    </source>
</evidence>
<keyword evidence="2" id="KW-0678">Repressor</keyword>
<evidence type="ECO:0000256" key="1">
    <source>
        <dbReference type="ARBA" id="ARBA00004123"/>
    </source>
</evidence>
<dbReference type="InterPro" id="IPR001766">
    <property type="entry name" value="Fork_head_dom"/>
</dbReference>
<dbReference type="FunFam" id="1.10.10.10:FF:000010">
    <property type="entry name" value="Forkhead box P2 isoform B"/>
    <property type="match status" value="1"/>
</dbReference>
<dbReference type="SUPFAM" id="SSF46785">
    <property type="entry name" value="Winged helix' DNA-binding domain"/>
    <property type="match status" value="1"/>
</dbReference>
<feature type="region of interest" description="Disordered" evidence="11">
    <location>
        <begin position="477"/>
        <end position="525"/>
    </location>
</feature>
<evidence type="ECO:0000259" key="12">
    <source>
        <dbReference type="PROSITE" id="PS50039"/>
    </source>
</evidence>
<dbReference type="EMBL" id="CAJNOT010001440">
    <property type="protein sequence ID" value="CAF1199682.1"/>
    <property type="molecule type" value="Genomic_DNA"/>
</dbReference>
<proteinExistence type="predicted"/>